<evidence type="ECO:0000256" key="1">
    <source>
        <dbReference type="ARBA" id="ARBA00023125"/>
    </source>
</evidence>
<keyword evidence="3" id="KW-0235">DNA replication</keyword>
<dbReference type="STRING" id="1225564.AA309_20100"/>
<dbReference type="Pfam" id="PF00436">
    <property type="entry name" value="SSB"/>
    <property type="match status" value="1"/>
</dbReference>
<evidence type="ECO:0000256" key="4">
    <source>
        <dbReference type="PIRNR" id="PIRNR002070"/>
    </source>
</evidence>
<keyword evidence="7" id="KW-1185">Reference proteome</keyword>
<sequence>MAGSVNKVILVGNLGRDPEVRHTNDGRKVVSFRMATSETWKDKATGERKEKTEWHSVVIFNENLARVAEQYLKKGSKVYVEGKLKTRKWEDQSGTERYTTEVALEQFRGELTLLDGAERRAPSEDDYGETRTRSQDYGAAKSGTVQRGGSLGVSRNHDLDDDIPF</sequence>
<dbReference type="GO" id="GO:0006260">
    <property type="term" value="P:DNA replication"/>
    <property type="evidence" value="ECO:0007669"/>
    <property type="project" value="UniProtKB-UniRule"/>
</dbReference>
<dbReference type="OrthoDB" id="9809878at2"/>
<dbReference type="GO" id="GO:0003697">
    <property type="term" value="F:single-stranded DNA binding"/>
    <property type="evidence" value="ECO:0007669"/>
    <property type="project" value="UniProtKB-UniRule"/>
</dbReference>
<dbReference type="PIRSF" id="PIRSF002070">
    <property type="entry name" value="SSB"/>
    <property type="match status" value="1"/>
</dbReference>
<name>A0A0H1R857_9HYPH</name>
<feature type="compositionally biased region" description="Basic and acidic residues" evidence="5">
    <location>
        <begin position="116"/>
        <end position="134"/>
    </location>
</feature>
<gene>
    <name evidence="6" type="ORF">AA309_20100</name>
</gene>
<dbReference type="InterPro" id="IPR000424">
    <property type="entry name" value="Primosome_PriB/ssb"/>
</dbReference>
<feature type="short sequence motif" description="Important for interaction with partner proteins" evidence="3">
    <location>
        <begin position="160"/>
        <end position="165"/>
    </location>
</feature>
<dbReference type="PATRIC" id="fig|1225564.3.peg.5331"/>
<comment type="subunit">
    <text evidence="3">Homotetramer.</text>
</comment>
<dbReference type="SUPFAM" id="SSF50249">
    <property type="entry name" value="Nucleic acid-binding proteins"/>
    <property type="match status" value="1"/>
</dbReference>
<dbReference type="EMBL" id="LCYG01000055">
    <property type="protein sequence ID" value="KLK91405.1"/>
    <property type="molecule type" value="Genomic_DNA"/>
</dbReference>
<dbReference type="InterPro" id="IPR011344">
    <property type="entry name" value="ssDNA-bd"/>
</dbReference>
<keyword evidence="3" id="KW-0234">DNA repair</keyword>
<evidence type="ECO:0000313" key="6">
    <source>
        <dbReference type="EMBL" id="KLK91405.1"/>
    </source>
</evidence>
<dbReference type="Gene3D" id="2.40.50.140">
    <property type="entry name" value="Nucleic acid-binding proteins"/>
    <property type="match status" value="1"/>
</dbReference>
<evidence type="ECO:0000256" key="3">
    <source>
        <dbReference type="HAMAP-Rule" id="MF_00984"/>
    </source>
</evidence>
<reference evidence="6 7" key="1">
    <citation type="submission" date="2015-05" db="EMBL/GenBank/DDBJ databases">
        <title>Draft genome sequence of Microvirga vignae strain BR3299, a novel nitrogen fixing bacteria isolated from Brazil semi-aired region.</title>
        <authorList>
            <person name="Zilli J.E."/>
            <person name="Passos S.R."/>
            <person name="Leite J."/>
            <person name="Baldani J.I."/>
            <person name="Xavier G.R."/>
            <person name="Rumjaneck N.G."/>
            <person name="Simoes-Araujo J.L."/>
        </authorList>
    </citation>
    <scope>NUCLEOTIDE SEQUENCE [LARGE SCALE GENOMIC DNA]</scope>
    <source>
        <strain evidence="6 7">BR3299</strain>
    </source>
</reference>
<dbReference type="HAMAP" id="MF_00984">
    <property type="entry name" value="SSB"/>
    <property type="match status" value="1"/>
</dbReference>
<evidence type="ECO:0000256" key="2">
    <source>
        <dbReference type="ARBA" id="ARBA00023172"/>
    </source>
</evidence>
<accession>A0A0H1R857</accession>
<dbReference type="GO" id="GO:0006281">
    <property type="term" value="P:DNA repair"/>
    <property type="evidence" value="ECO:0007669"/>
    <property type="project" value="UniProtKB-UniRule"/>
</dbReference>
<dbReference type="GO" id="GO:0006310">
    <property type="term" value="P:DNA recombination"/>
    <property type="evidence" value="ECO:0007669"/>
    <property type="project" value="UniProtKB-UniRule"/>
</dbReference>
<proteinExistence type="inferred from homology"/>
<comment type="caution">
    <text evidence="6">The sequence shown here is derived from an EMBL/GenBank/DDBJ whole genome shotgun (WGS) entry which is preliminary data.</text>
</comment>
<dbReference type="CDD" id="cd04496">
    <property type="entry name" value="SSB_OBF"/>
    <property type="match status" value="1"/>
</dbReference>
<keyword evidence="2 3" id="KW-0233">DNA recombination</keyword>
<dbReference type="InterPro" id="IPR012340">
    <property type="entry name" value="NA-bd_OB-fold"/>
</dbReference>
<organism evidence="6 7">
    <name type="scientific">Microvirga vignae</name>
    <dbReference type="NCBI Taxonomy" id="1225564"/>
    <lineage>
        <taxon>Bacteria</taxon>
        <taxon>Pseudomonadati</taxon>
        <taxon>Pseudomonadota</taxon>
        <taxon>Alphaproteobacteria</taxon>
        <taxon>Hyphomicrobiales</taxon>
        <taxon>Methylobacteriaceae</taxon>
        <taxon>Microvirga</taxon>
    </lineage>
</organism>
<keyword evidence="3" id="KW-0227">DNA damage</keyword>
<feature type="region of interest" description="Disordered" evidence="5">
    <location>
        <begin position="114"/>
        <end position="165"/>
    </location>
</feature>
<evidence type="ECO:0000313" key="7">
    <source>
        <dbReference type="Proteomes" id="UP000035489"/>
    </source>
</evidence>
<dbReference type="RefSeq" id="WP_047190803.1">
    <property type="nucleotide sequence ID" value="NZ_LCYG01000055.1"/>
</dbReference>
<dbReference type="AlphaFoldDB" id="A0A0H1R857"/>
<dbReference type="NCBIfam" id="TIGR00621">
    <property type="entry name" value="ssb"/>
    <property type="match status" value="1"/>
</dbReference>
<evidence type="ECO:0000256" key="5">
    <source>
        <dbReference type="SAM" id="MobiDB-lite"/>
    </source>
</evidence>
<dbReference type="PANTHER" id="PTHR10302:SF27">
    <property type="entry name" value="SINGLE-STRANDED DNA-BINDING PROTEIN"/>
    <property type="match status" value="1"/>
</dbReference>
<dbReference type="Proteomes" id="UP000035489">
    <property type="component" value="Unassembled WGS sequence"/>
</dbReference>
<keyword evidence="1 3" id="KW-0238">DNA-binding</keyword>
<dbReference type="PROSITE" id="PS50935">
    <property type="entry name" value="SSB"/>
    <property type="match status" value="1"/>
</dbReference>
<comment type="function">
    <text evidence="3">Plays an important role in DNA replication, recombination and repair. Binds to ssDNA and to an array of partner proteins to recruit them to their sites of action during DNA metabolism.</text>
</comment>
<feature type="DNA-binding region" evidence="3">
    <location>
        <begin position="54"/>
        <end position="60"/>
    </location>
</feature>
<dbReference type="GO" id="GO:0009295">
    <property type="term" value="C:nucleoid"/>
    <property type="evidence" value="ECO:0007669"/>
    <property type="project" value="TreeGrafter"/>
</dbReference>
<dbReference type="PANTHER" id="PTHR10302">
    <property type="entry name" value="SINGLE-STRANDED DNA-BINDING PROTEIN"/>
    <property type="match status" value="1"/>
</dbReference>
<protein>
    <recommendedName>
        <fullName evidence="3 4">Single-stranded DNA-binding protein</fullName>
        <shortName evidence="3">SSB</shortName>
    </recommendedName>
</protein>